<evidence type="ECO:0008006" key="3">
    <source>
        <dbReference type="Google" id="ProtNLM"/>
    </source>
</evidence>
<comment type="caution">
    <text evidence="1">The sequence shown here is derived from an EMBL/GenBank/DDBJ whole genome shotgun (WGS) entry which is preliminary data.</text>
</comment>
<proteinExistence type="predicted"/>
<evidence type="ECO:0000313" key="2">
    <source>
        <dbReference type="Proteomes" id="UP000050471"/>
    </source>
</evidence>
<organism evidence="1 2">
    <name type="scientific">Aliiroseovarius crassostreae</name>
    <dbReference type="NCBI Taxonomy" id="154981"/>
    <lineage>
        <taxon>Bacteria</taxon>
        <taxon>Pseudomonadati</taxon>
        <taxon>Pseudomonadota</taxon>
        <taxon>Alphaproteobacteria</taxon>
        <taxon>Rhodobacterales</taxon>
        <taxon>Paracoccaceae</taxon>
        <taxon>Aliiroseovarius</taxon>
    </lineage>
</organism>
<name>A0A0P7IRS4_9RHOB</name>
<dbReference type="AlphaFoldDB" id="A0A0P7IRS4"/>
<dbReference type="Proteomes" id="UP000050471">
    <property type="component" value="Plasmid unnamed"/>
</dbReference>
<keyword evidence="2" id="KW-1185">Reference proteome</keyword>
<dbReference type="NCBIfam" id="NF033572">
    <property type="entry name" value="transpos_ISKra4"/>
    <property type="match status" value="1"/>
</dbReference>
<protein>
    <recommendedName>
        <fullName evidence="3">ISKra4 family transposase</fullName>
    </recommendedName>
</protein>
<geneLocation type="plasmid" evidence="1">
    <name>unnamed</name>
</geneLocation>
<dbReference type="EMBL" id="LKBA01000026">
    <property type="protein sequence ID" value="KPN61560.1"/>
    <property type="molecule type" value="Genomic_DNA"/>
</dbReference>
<evidence type="ECO:0000313" key="1">
    <source>
        <dbReference type="EMBL" id="KPN61560.1"/>
    </source>
</evidence>
<sequence>MEGELAEERFSFIDTSACQREKMPNPEGPITVGIDGGYVKSRDMGQSHFEVTVGKSIHANRASRYLGLVQSHDDKPKRRLHEVLKDQGWQENQPVTFMTDGGDTVINMALHMAPASEHILDWFHITMRITVMQQYVKGLAHHNANEAEALSRLLRQIKGFLWNGNLHDAQLAIEDLVVDLDEIETDYASIKALRKTAAEFETYIANNREMIPNYAERRRYGERVSTGFVESTVNTVVGKRFGKRQQMRWSKHGAHLMLQTRTRTLDGTLRPKFEQWYPGMKAAGDDKIAA</sequence>
<reference evidence="1 2" key="1">
    <citation type="submission" date="2015-09" db="EMBL/GenBank/DDBJ databases">
        <title>Draft genome sequence of Aliiroseovarius crassostreae CV919-312TSm, the causative agent of Roseovarius Oyster Disease (formerly Juvenile Oyster Disease).</title>
        <authorList>
            <person name="Kessner L."/>
            <person name="Spinard E."/>
            <person name="Nelson D."/>
        </authorList>
    </citation>
    <scope>NUCLEOTIDE SEQUENCE [LARGE SCALE GENOMIC DNA]</scope>
    <source>
        <strain evidence="1 2">CV919-312</strain>
        <plasmid evidence="2">Plasmid unnamed</plasmid>
    </source>
</reference>
<gene>
    <name evidence="1" type="ORF">AKJ29_18430</name>
</gene>
<accession>A0A0P7IRS4</accession>
<keyword evidence="1" id="KW-0614">Plasmid</keyword>